<evidence type="ECO:0000313" key="5">
    <source>
        <dbReference type="EMBL" id="SEI75451.1"/>
    </source>
</evidence>
<evidence type="ECO:0000313" key="6">
    <source>
        <dbReference type="Proteomes" id="UP000242999"/>
    </source>
</evidence>
<keyword evidence="6" id="KW-1185">Reference proteome</keyword>
<accession>A0A1H6T5Y9</accession>
<sequence>MPTPIVICDDSSLARKQMAKALPAEWDIEINFACDGQQALEAIRQGLADLLFLDLNMPNMDGYQVLETIRREDLPTLVIVVSGDVQEEAYHKVSQLGALAFLPKPIDSQRVQQTLKDFGLTPALKTHAEPQTQMDLPTETNAYGFKLKEVMQEIVNVAMGQAASLFAQVLKVFIELPVPQVNILQASRLQNALSRVEQRGSISVACQGFTSMGIAGEALLLFRDASFTDLAKLTHYPNALDRAAELELLTDMASILIGACVKGLSEQLDLDFSKGHPVILGQHSSLQGIFRPHSETENQHILAIKIDYKISSHNIDCDLLLLFPEPSMRALEERLSYIVEGH</sequence>
<keyword evidence="2 3" id="KW-0597">Phosphoprotein</keyword>
<keyword evidence="1" id="KW-0145">Chemotaxis</keyword>
<evidence type="ECO:0000256" key="3">
    <source>
        <dbReference type="PROSITE-ProRule" id="PRU00169"/>
    </source>
</evidence>
<dbReference type="SUPFAM" id="SSF52172">
    <property type="entry name" value="CheY-like"/>
    <property type="match status" value="1"/>
</dbReference>
<protein>
    <submittedName>
        <fullName evidence="5">Response regulator receiver domain-containing protein</fullName>
    </submittedName>
</protein>
<dbReference type="EMBL" id="FNYH01000009">
    <property type="protein sequence ID" value="SEI75451.1"/>
    <property type="molecule type" value="Genomic_DNA"/>
</dbReference>
<dbReference type="OrthoDB" id="281471at2"/>
<dbReference type="GO" id="GO:0006935">
    <property type="term" value="P:chemotaxis"/>
    <property type="evidence" value="ECO:0007669"/>
    <property type="project" value="UniProtKB-KW"/>
</dbReference>
<dbReference type="AlphaFoldDB" id="A0A1H6T5Y9"/>
<proteinExistence type="predicted"/>
<dbReference type="Pfam" id="PF00072">
    <property type="entry name" value="Response_reg"/>
    <property type="match status" value="1"/>
</dbReference>
<evidence type="ECO:0000256" key="1">
    <source>
        <dbReference type="ARBA" id="ARBA00022500"/>
    </source>
</evidence>
<dbReference type="Gene3D" id="3.40.50.2300">
    <property type="match status" value="1"/>
</dbReference>
<dbReference type="GO" id="GO:0000160">
    <property type="term" value="P:phosphorelay signal transduction system"/>
    <property type="evidence" value="ECO:0007669"/>
    <property type="project" value="InterPro"/>
</dbReference>
<dbReference type="InterPro" id="IPR011006">
    <property type="entry name" value="CheY-like_superfamily"/>
</dbReference>
<organism evidence="5 6">
    <name type="scientific">Allopseudospirillum japonicum</name>
    <dbReference type="NCBI Taxonomy" id="64971"/>
    <lineage>
        <taxon>Bacteria</taxon>
        <taxon>Pseudomonadati</taxon>
        <taxon>Pseudomonadota</taxon>
        <taxon>Gammaproteobacteria</taxon>
        <taxon>Oceanospirillales</taxon>
        <taxon>Oceanospirillaceae</taxon>
        <taxon>Allopseudospirillum</taxon>
    </lineage>
</organism>
<dbReference type="SMART" id="SM00448">
    <property type="entry name" value="REC"/>
    <property type="match status" value="1"/>
</dbReference>
<dbReference type="Proteomes" id="UP000242999">
    <property type="component" value="Unassembled WGS sequence"/>
</dbReference>
<dbReference type="PROSITE" id="PS50110">
    <property type="entry name" value="RESPONSE_REGULATORY"/>
    <property type="match status" value="1"/>
</dbReference>
<dbReference type="InterPro" id="IPR001789">
    <property type="entry name" value="Sig_transdc_resp-reg_receiver"/>
</dbReference>
<evidence type="ECO:0000256" key="2">
    <source>
        <dbReference type="ARBA" id="ARBA00022553"/>
    </source>
</evidence>
<name>A0A1H6T5Y9_9GAMM</name>
<evidence type="ECO:0000259" key="4">
    <source>
        <dbReference type="PROSITE" id="PS50110"/>
    </source>
</evidence>
<dbReference type="InterPro" id="IPR028976">
    <property type="entry name" value="CheC-like_sf"/>
</dbReference>
<dbReference type="CDD" id="cd17910">
    <property type="entry name" value="CheC_ClassII"/>
    <property type="match status" value="1"/>
</dbReference>
<dbReference type="Gene3D" id="3.40.1550.10">
    <property type="entry name" value="CheC-like"/>
    <property type="match status" value="1"/>
</dbReference>
<dbReference type="PANTHER" id="PTHR44591">
    <property type="entry name" value="STRESS RESPONSE REGULATOR PROTEIN 1"/>
    <property type="match status" value="1"/>
</dbReference>
<gene>
    <name evidence="5" type="ORF">SAMN05421831_10970</name>
</gene>
<dbReference type="InterPro" id="IPR050595">
    <property type="entry name" value="Bact_response_regulator"/>
</dbReference>
<dbReference type="PANTHER" id="PTHR44591:SF24">
    <property type="entry name" value="PROTEIN-GLUTAMATE METHYLESTERASE_PROTEIN-GLUTAMINE GLUTAMINASE 1"/>
    <property type="match status" value="1"/>
</dbReference>
<dbReference type="RefSeq" id="WP_093310630.1">
    <property type="nucleotide sequence ID" value="NZ_FNYH01000009.1"/>
</dbReference>
<feature type="modified residue" description="4-aspartylphosphate" evidence="3">
    <location>
        <position position="54"/>
    </location>
</feature>
<feature type="domain" description="Response regulatory" evidence="4">
    <location>
        <begin position="4"/>
        <end position="119"/>
    </location>
</feature>
<dbReference type="STRING" id="64971.SAMN05421831_10970"/>
<reference evidence="6" key="1">
    <citation type="submission" date="2016-10" db="EMBL/GenBank/DDBJ databases">
        <authorList>
            <person name="Varghese N."/>
            <person name="Submissions S."/>
        </authorList>
    </citation>
    <scope>NUCLEOTIDE SEQUENCE [LARGE SCALE GENOMIC DNA]</scope>
    <source>
        <strain evidence="6">DSM 7165</strain>
    </source>
</reference>
<dbReference type="CDD" id="cd17593">
    <property type="entry name" value="REC_CheC-like"/>
    <property type="match status" value="1"/>
</dbReference>
<dbReference type="SUPFAM" id="SSF103039">
    <property type="entry name" value="CheC-like"/>
    <property type="match status" value="1"/>
</dbReference>